<accession>A0A2H5P688</accession>
<feature type="domain" description="Disease resistance protein At4g27190-like leucine-rich repeats" evidence="2">
    <location>
        <begin position="119"/>
        <end position="165"/>
    </location>
</feature>
<evidence type="ECO:0000256" key="1">
    <source>
        <dbReference type="ARBA" id="ARBA00022821"/>
    </source>
</evidence>
<dbReference type="Gene3D" id="3.80.10.10">
    <property type="entry name" value="Ribonuclease Inhibitor"/>
    <property type="match status" value="1"/>
</dbReference>
<protein>
    <recommendedName>
        <fullName evidence="2">Disease resistance protein At4g27190-like leucine-rich repeats domain-containing protein</fullName>
    </recommendedName>
</protein>
<dbReference type="STRING" id="55188.A0A2H5P688"/>
<dbReference type="InterPro" id="IPR032675">
    <property type="entry name" value="LRR_dom_sf"/>
</dbReference>
<reference evidence="3 4" key="1">
    <citation type="journal article" date="2017" name="Front. Genet.">
        <title>Draft sequencing of the heterozygous diploid genome of Satsuma (Citrus unshiu Marc.) using a hybrid assembly approach.</title>
        <authorList>
            <person name="Shimizu T."/>
            <person name="Tanizawa Y."/>
            <person name="Mochizuki T."/>
            <person name="Nagasaki H."/>
            <person name="Yoshioka T."/>
            <person name="Toyoda A."/>
            <person name="Fujiyama A."/>
            <person name="Kaminuma E."/>
            <person name="Nakamura Y."/>
        </authorList>
    </citation>
    <scope>NUCLEOTIDE SEQUENCE [LARGE SCALE GENOMIC DNA]</scope>
    <source>
        <strain evidence="4">cv. Miyagawa wase</strain>
    </source>
</reference>
<dbReference type="EMBL" id="BDQV01000041">
    <property type="protein sequence ID" value="GAY47873.1"/>
    <property type="molecule type" value="Genomic_DNA"/>
</dbReference>
<dbReference type="InterPro" id="IPR050905">
    <property type="entry name" value="Plant_NBS-LRR"/>
</dbReference>
<dbReference type="AlphaFoldDB" id="A0A2H5P688"/>
<organism evidence="3 4">
    <name type="scientific">Citrus unshiu</name>
    <name type="common">Satsuma mandarin</name>
    <name type="synonym">Citrus nobilis var. unshiu</name>
    <dbReference type="NCBI Taxonomy" id="55188"/>
    <lineage>
        <taxon>Eukaryota</taxon>
        <taxon>Viridiplantae</taxon>
        <taxon>Streptophyta</taxon>
        <taxon>Embryophyta</taxon>
        <taxon>Tracheophyta</taxon>
        <taxon>Spermatophyta</taxon>
        <taxon>Magnoliopsida</taxon>
        <taxon>eudicotyledons</taxon>
        <taxon>Gunneridae</taxon>
        <taxon>Pentapetalae</taxon>
        <taxon>rosids</taxon>
        <taxon>malvids</taxon>
        <taxon>Sapindales</taxon>
        <taxon>Rutaceae</taxon>
        <taxon>Aurantioideae</taxon>
        <taxon>Citrus</taxon>
    </lineage>
</organism>
<evidence type="ECO:0000313" key="4">
    <source>
        <dbReference type="Proteomes" id="UP000236630"/>
    </source>
</evidence>
<dbReference type="SUPFAM" id="SSF52047">
    <property type="entry name" value="RNI-like"/>
    <property type="match status" value="1"/>
</dbReference>
<evidence type="ECO:0000313" key="3">
    <source>
        <dbReference type="EMBL" id="GAY47873.1"/>
    </source>
</evidence>
<name>A0A2H5P688_CITUN</name>
<keyword evidence="1" id="KW-0611">Plant defense</keyword>
<dbReference type="Proteomes" id="UP000236630">
    <property type="component" value="Unassembled WGS sequence"/>
</dbReference>
<feature type="domain" description="Disease resistance protein At4g27190-like leucine-rich repeats" evidence="2">
    <location>
        <begin position="2"/>
        <end position="104"/>
    </location>
</feature>
<gene>
    <name evidence="3" type="ORF">CUMW_107620</name>
</gene>
<dbReference type="InterPro" id="IPR057135">
    <property type="entry name" value="At4g27190-like_LRR"/>
</dbReference>
<sequence>MRHGLKNLKLLEIGGCLTQVVFQLEGFEFDGGEGEHFLSFPSLETLRFSDLPELECIWKGPSQFINPQNLSILSVENCPKLRRIFSTTLARHLSKLEVLSIEWCSALEQIIVQDDEEEEQHQQAACFSNLLEITIYDCDNLKSLFHVNVARDLQQLKKLDIARCEKLEQIIFQDDEEEEQHQQAACFSNLLEISIVGCHNLKSLFHLKELSIDDCEKLEQIFVGDNAVEECKEIVLPGVWLLNLLNLPKLVHLCPVGCHLILPSLTHLWVTICPRIAARFSVDQNGSLHVKSEARQIDETNFAMEIDCSSTDQIRQLTSR</sequence>
<comment type="caution">
    <text evidence="3">The sequence shown here is derived from an EMBL/GenBank/DDBJ whole genome shotgun (WGS) entry which is preliminary data.</text>
</comment>
<evidence type="ECO:0000259" key="2">
    <source>
        <dbReference type="Pfam" id="PF23247"/>
    </source>
</evidence>
<keyword evidence="4" id="KW-1185">Reference proteome</keyword>
<dbReference type="PANTHER" id="PTHR33463">
    <property type="entry name" value="NB-ARC DOMAIN-CONTAINING PROTEIN-RELATED"/>
    <property type="match status" value="1"/>
</dbReference>
<dbReference type="Pfam" id="PF23247">
    <property type="entry name" value="LRR_RPS2"/>
    <property type="match status" value="2"/>
</dbReference>
<proteinExistence type="predicted"/>